<gene>
    <name evidence="1" type="ORF">FYJ37_09980</name>
</gene>
<dbReference type="Proteomes" id="UP000462363">
    <property type="component" value="Unassembled WGS sequence"/>
</dbReference>
<name>A0A844FCE2_CLOSV</name>
<organism evidence="1 2">
    <name type="scientific">Clostridium scindens (strain JCM 10418 / VPI 12708)</name>
    <dbReference type="NCBI Taxonomy" id="29347"/>
    <lineage>
        <taxon>Bacteria</taxon>
        <taxon>Bacillati</taxon>
        <taxon>Bacillota</taxon>
        <taxon>Clostridia</taxon>
        <taxon>Lachnospirales</taxon>
        <taxon>Lachnospiraceae</taxon>
    </lineage>
</organism>
<sequence length="81" mass="9077">MNMDFNQIAMLQKLKGCLDRFRAGHPKFPLFLKAVSQEALVEGSVIEITVTAPDGKNYCSNIKLNSEDLEFVDCLKTLGNR</sequence>
<protein>
    <submittedName>
        <fullName evidence="1">Uncharacterized protein</fullName>
    </submittedName>
</protein>
<reference evidence="1 2" key="1">
    <citation type="submission" date="2019-08" db="EMBL/GenBank/DDBJ databases">
        <title>In-depth cultivation of the pig gut microbiome towards novel bacterial diversity and tailored functional studies.</title>
        <authorList>
            <person name="Wylensek D."/>
            <person name="Hitch T.C.A."/>
            <person name="Clavel T."/>
        </authorList>
    </citation>
    <scope>NUCLEOTIDE SEQUENCE [LARGE SCALE GENOMIC DNA]</scope>
    <source>
        <strain evidence="1 2">BL-389-WT-3D</strain>
    </source>
</reference>
<dbReference type="RefSeq" id="WP_154322195.1">
    <property type="nucleotide sequence ID" value="NZ_CAMAAA010000016.1"/>
</dbReference>
<evidence type="ECO:0000313" key="1">
    <source>
        <dbReference type="EMBL" id="MSS40669.1"/>
    </source>
</evidence>
<evidence type="ECO:0000313" key="2">
    <source>
        <dbReference type="Proteomes" id="UP000462363"/>
    </source>
</evidence>
<proteinExistence type="predicted"/>
<dbReference type="EMBL" id="VUMB01000018">
    <property type="protein sequence ID" value="MSS40669.1"/>
    <property type="molecule type" value="Genomic_DNA"/>
</dbReference>
<accession>A0A844FCE2</accession>
<comment type="caution">
    <text evidence="1">The sequence shown here is derived from an EMBL/GenBank/DDBJ whole genome shotgun (WGS) entry which is preliminary data.</text>
</comment>
<dbReference type="AlphaFoldDB" id="A0A844FCE2"/>